<organism evidence="13 14">
    <name type="scientific">Ajellomyces capsulatus (strain G186AR / H82 / ATCC MYA-2454 / RMSCC 2432)</name>
    <name type="common">Darling's disease fungus</name>
    <name type="synonym">Histoplasma capsulatum</name>
    <dbReference type="NCBI Taxonomy" id="447093"/>
    <lineage>
        <taxon>Eukaryota</taxon>
        <taxon>Fungi</taxon>
        <taxon>Dikarya</taxon>
        <taxon>Ascomycota</taxon>
        <taxon>Pezizomycotina</taxon>
        <taxon>Eurotiomycetes</taxon>
        <taxon>Eurotiomycetidae</taxon>
        <taxon>Onygenales</taxon>
        <taxon>Ajellomycetaceae</taxon>
        <taxon>Histoplasma</taxon>
    </lineage>
</organism>
<keyword evidence="4" id="KW-0719">Serine esterase</keyword>
<evidence type="ECO:0000256" key="3">
    <source>
        <dbReference type="ARBA" id="ARBA00013095"/>
    </source>
</evidence>
<evidence type="ECO:0000256" key="2">
    <source>
        <dbReference type="ARBA" id="ARBA00007534"/>
    </source>
</evidence>
<evidence type="ECO:0000256" key="11">
    <source>
        <dbReference type="PIRSR" id="PIRSR611150-2"/>
    </source>
</evidence>
<evidence type="ECO:0000256" key="1">
    <source>
        <dbReference type="ARBA" id="ARBA00004613"/>
    </source>
</evidence>
<dbReference type="AlphaFoldDB" id="C0NBG9"/>
<evidence type="ECO:0000313" key="14">
    <source>
        <dbReference type="Proteomes" id="UP000001631"/>
    </source>
</evidence>
<dbReference type="PANTHER" id="PTHR48250:SF2">
    <property type="entry name" value="CUTINASE"/>
    <property type="match status" value="1"/>
</dbReference>
<dbReference type="EMBL" id="GG663363">
    <property type="protein sequence ID" value="EEH11010.1"/>
    <property type="molecule type" value="Genomic_DNA"/>
</dbReference>
<comment type="similarity">
    <text evidence="2">Belongs to the cutinase family.</text>
</comment>
<keyword evidence="14" id="KW-1185">Reference proteome</keyword>
<gene>
    <name evidence="13" type="ORF">HCBG_00465</name>
</gene>
<evidence type="ECO:0000313" key="13">
    <source>
        <dbReference type="EMBL" id="EEH11010.1"/>
    </source>
</evidence>
<reference evidence="13" key="1">
    <citation type="submission" date="2009-02" db="EMBL/GenBank/DDBJ databases">
        <title>The Genome Sequence of Ajellomyces capsulatus strain G186AR.</title>
        <authorList>
            <consortium name="The Broad Institute Genome Sequencing Platform"/>
            <person name="Champion M."/>
            <person name="Cuomo C."/>
            <person name="Ma L.-J."/>
            <person name="Henn M.R."/>
            <person name="Sil A."/>
            <person name="Goldman B."/>
            <person name="Young S.K."/>
            <person name="Kodira C.D."/>
            <person name="Zeng Q."/>
            <person name="Koehrsen M."/>
            <person name="Alvarado L."/>
            <person name="Berlin A."/>
            <person name="Borenstein D."/>
            <person name="Chen Z."/>
            <person name="Engels R."/>
            <person name="Freedman E."/>
            <person name="Gellesch M."/>
            <person name="Goldberg J."/>
            <person name="Griggs A."/>
            <person name="Gujja S."/>
            <person name="Heiman D."/>
            <person name="Hepburn T."/>
            <person name="Howarth C."/>
            <person name="Jen D."/>
            <person name="Larson L."/>
            <person name="Lewis B."/>
            <person name="Mehta T."/>
            <person name="Park D."/>
            <person name="Pearson M."/>
            <person name="Roberts A."/>
            <person name="Saif S."/>
            <person name="Shea T."/>
            <person name="Shenoy N."/>
            <person name="Sisk P."/>
            <person name="Stolte C."/>
            <person name="Sykes S."/>
            <person name="Walk T."/>
            <person name="White J."/>
            <person name="Yandava C."/>
            <person name="Klein B."/>
            <person name="McEwen J.G."/>
            <person name="Puccia R."/>
            <person name="Goldman G.H."/>
            <person name="Felipe M.S."/>
            <person name="Nino-Vega G."/>
            <person name="San-Blas G."/>
            <person name="Taylor J."/>
            <person name="Mendoza L."/>
            <person name="Galagan J."/>
            <person name="Nusbaum C."/>
            <person name="Birren B."/>
        </authorList>
    </citation>
    <scope>NUCLEOTIDE SEQUENCE</scope>
    <source>
        <strain evidence="13">G186AR</strain>
    </source>
</reference>
<dbReference type="EC" id="3.1.1.74" evidence="3"/>
<keyword evidence="12" id="KW-0472">Membrane</keyword>
<dbReference type="Proteomes" id="UP000001631">
    <property type="component" value="Unassembled WGS sequence"/>
</dbReference>
<dbReference type="InterPro" id="IPR000675">
    <property type="entry name" value="Cutinase/axe"/>
</dbReference>
<dbReference type="GeneID" id="69033482"/>
<keyword evidence="5" id="KW-0964">Secreted</keyword>
<evidence type="ECO:0000256" key="12">
    <source>
        <dbReference type="SAM" id="Phobius"/>
    </source>
</evidence>
<dbReference type="InterPro" id="IPR043579">
    <property type="entry name" value="CUTINASE_2"/>
</dbReference>
<comment type="catalytic activity">
    <reaction evidence="9">
        <text>cutin + H2O = cutin monomers.</text>
        <dbReference type="EC" id="3.1.1.74"/>
    </reaction>
</comment>
<evidence type="ECO:0000256" key="6">
    <source>
        <dbReference type="ARBA" id="ARBA00022729"/>
    </source>
</evidence>
<keyword evidence="12" id="KW-0812">Transmembrane</keyword>
<feature type="active site" description="Proton donor/acceptor" evidence="10">
    <location>
        <position position="372"/>
    </location>
</feature>
<dbReference type="InterPro" id="IPR011150">
    <property type="entry name" value="Cutinase_monf"/>
</dbReference>
<accession>C0NBG9</accession>
<feature type="transmembrane region" description="Helical" evidence="12">
    <location>
        <begin position="142"/>
        <end position="169"/>
    </location>
</feature>
<dbReference type="GO" id="GO:0016052">
    <property type="term" value="P:carbohydrate catabolic process"/>
    <property type="evidence" value="ECO:0007669"/>
    <property type="project" value="TreeGrafter"/>
</dbReference>
<dbReference type="VEuPathDB" id="FungiDB:I7I50_02296"/>
<keyword evidence="7" id="KW-0378">Hydrolase</keyword>
<feature type="active site" description="Nucleophile" evidence="10">
    <location>
        <position position="311"/>
    </location>
</feature>
<sequence length="394" mass="42604">MEQECFDLRAQSCLLGVDGFLRFSGLIALTGLNPPSPIMSPGRVPRCAKTAQTTPIHIVRRSSTTPSLANFMSHQLRRQSLICIVIAFPHDLVNRAKKQKGCIFYASSSLRPLFFKTPGSQRSETPPRCAYTLIRRIPKFRVIYISLVIFTQFPSIVMKLYSLLIIAILSISASTLPTAISPELGRKDSIERRGVIPGWDWLDDLFGKSKPKGGQTTENGVKKFKGCQPLTLIFARGTDEIGNMGEIVGPSLTTALRTLLKGKVTVQGVDYPASLLGNLDFGEDGGKTMVDLVNQSLSQCPNSKVVLAGYSQGASVIHNASMDLRDAQIARVVLFGDPLRGLPLVAIAEDKVMEICAKGDPICRGGLDISAHLSYAADANSAASFLAEAVTGKH</sequence>
<keyword evidence="12" id="KW-1133">Transmembrane helix</keyword>
<dbReference type="SMART" id="SM01110">
    <property type="entry name" value="Cutinase"/>
    <property type="match status" value="1"/>
</dbReference>
<protein>
    <recommendedName>
        <fullName evidence="3">cutinase</fullName>
        <ecNumber evidence="3">3.1.1.74</ecNumber>
    </recommendedName>
</protein>
<keyword evidence="8 11" id="KW-1015">Disulfide bond</keyword>
<evidence type="ECO:0000256" key="8">
    <source>
        <dbReference type="ARBA" id="ARBA00023157"/>
    </source>
</evidence>
<evidence type="ECO:0000256" key="9">
    <source>
        <dbReference type="ARBA" id="ARBA00034045"/>
    </source>
</evidence>
<dbReference type="GO" id="GO:0005576">
    <property type="term" value="C:extracellular region"/>
    <property type="evidence" value="ECO:0007669"/>
    <property type="project" value="UniProtKB-SubCell"/>
</dbReference>
<dbReference type="GO" id="GO:0050525">
    <property type="term" value="F:cutinase activity"/>
    <property type="evidence" value="ECO:0007669"/>
    <property type="project" value="UniProtKB-EC"/>
</dbReference>
<dbReference type="HOGENOM" id="CLU_700123_0_0_1"/>
<comment type="subcellular location">
    <subcellularLocation>
        <location evidence="1">Secreted</location>
    </subcellularLocation>
</comment>
<dbReference type="SUPFAM" id="SSF53474">
    <property type="entry name" value="alpha/beta-Hydrolases"/>
    <property type="match status" value="1"/>
</dbReference>
<feature type="disulfide bond" evidence="11">
    <location>
        <begin position="227"/>
        <end position="300"/>
    </location>
</feature>
<feature type="active site" evidence="10">
    <location>
        <position position="360"/>
    </location>
</feature>
<dbReference type="PROSITE" id="PS00931">
    <property type="entry name" value="CUTINASE_2"/>
    <property type="match status" value="1"/>
</dbReference>
<dbReference type="Pfam" id="PF01083">
    <property type="entry name" value="Cutinase"/>
    <property type="match status" value="1"/>
</dbReference>
<name>C0NBG9_AJECG</name>
<evidence type="ECO:0000256" key="7">
    <source>
        <dbReference type="ARBA" id="ARBA00022801"/>
    </source>
</evidence>
<dbReference type="InParanoid" id="C0NBG9"/>
<dbReference type="STRING" id="447093.C0NBG9"/>
<proteinExistence type="inferred from homology"/>
<dbReference type="ESTHER" id="ajech-c6h9r4">
    <property type="family name" value="Cutinase"/>
</dbReference>
<dbReference type="PANTHER" id="PTHR48250">
    <property type="entry name" value="CUTINASE 2-RELATED"/>
    <property type="match status" value="1"/>
</dbReference>
<evidence type="ECO:0000256" key="4">
    <source>
        <dbReference type="ARBA" id="ARBA00022487"/>
    </source>
</evidence>
<evidence type="ECO:0000256" key="10">
    <source>
        <dbReference type="PIRSR" id="PIRSR611150-1"/>
    </source>
</evidence>
<evidence type="ECO:0000256" key="5">
    <source>
        <dbReference type="ARBA" id="ARBA00022525"/>
    </source>
</evidence>
<dbReference type="InterPro" id="IPR029058">
    <property type="entry name" value="AB_hydrolase_fold"/>
</dbReference>
<feature type="disulfide bond" evidence="11">
    <location>
        <begin position="356"/>
        <end position="363"/>
    </location>
</feature>
<dbReference type="Gene3D" id="3.40.50.1820">
    <property type="entry name" value="alpha/beta hydrolase"/>
    <property type="match status" value="1"/>
</dbReference>
<keyword evidence="6" id="KW-0732">Signal</keyword>
<dbReference type="RefSeq" id="XP_045291490.1">
    <property type="nucleotide sequence ID" value="XM_045427515.1"/>
</dbReference>